<name>A0A8J2KHR7_9HEXA</name>
<feature type="compositionally biased region" description="Basic and acidic residues" evidence="3">
    <location>
        <begin position="84"/>
        <end position="96"/>
    </location>
</feature>
<dbReference type="PROSITE" id="PS00598">
    <property type="entry name" value="CHROMO_1"/>
    <property type="match status" value="1"/>
</dbReference>
<evidence type="ECO:0000259" key="4">
    <source>
        <dbReference type="PROSITE" id="PS50013"/>
    </source>
</evidence>
<evidence type="ECO:0000256" key="1">
    <source>
        <dbReference type="ARBA" id="ARBA00004123"/>
    </source>
</evidence>
<dbReference type="InterPro" id="IPR023779">
    <property type="entry name" value="Chromodomain_CS"/>
</dbReference>
<evidence type="ECO:0000313" key="5">
    <source>
        <dbReference type="EMBL" id="CAG7817163.1"/>
    </source>
</evidence>
<feature type="region of interest" description="Disordered" evidence="3">
    <location>
        <begin position="277"/>
        <end position="356"/>
    </location>
</feature>
<dbReference type="PANTHER" id="PTHR22812">
    <property type="entry name" value="CHROMOBOX PROTEIN"/>
    <property type="match status" value="1"/>
</dbReference>
<dbReference type="EMBL" id="CAJVCH010387200">
    <property type="protein sequence ID" value="CAG7817163.1"/>
    <property type="molecule type" value="Genomic_DNA"/>
</dbReference>
<dbReference type="SMART" id="SM00298">
    <property type="entry name" value="CHROMO"/>
    <property type="match status" value="1"/>
</dbReference>
<dbReference type="Pfam" id="PF00385">
    <property type="entry name" value="Chromo"/>
    <property type="match status" value="1"/>
</dbReference>
<dbReference type="Proteomes" id="UP000708208">
    <property type="component" value="Unassembled WGS sequence"/>
</dbReference>
<feature type="domain" description="Chromo" evidence="4">
    <location>
        <begin position="218"/>
        <end position="268"/>
    </location>
</feature>
<comment type="caution">
    <text evidence="5">The sequence shown here is derived from an EMBL/GenBank/DDBJ whole genome shotgun (WGS) entry which is preliminary data.</text>
</comment>
<feature type="compositionally biased region" description="Low complexity" evidence="3">
    <location>
        <begin position="296"/>
        <end position="306"/>
    </location>
</feature>
<dbReference type="OrthoDB" id="1918685at2759"/>
<evidence type="ECO:0000256" key="2">
    <source>
        <dbReference type="ARBA" id="ARBA00023242"/>
    </source>
</evidence>
<organism evidence="5 6">
    <name type="scientific">Allacma fusca</name>
    <dbReference type="NCBI Taxonomy" id="39272"/>
    <lineage>
        <taxon>Eukaryota</taxon>
        <taxon>Metazoa</taxon>
        <taxon>Ecdysozoa</taxon>
        <taxon>Arthropoda</taxon>
        <taxon>Hexapoda</taxon>
        <taxon>Collembola</taxon>
        <taxon>Symphypleona</taxon>
        <taxon>Sminthuridae</taxon>
        <taxon>Allacma</taxon>
    </lineage>
</organism>
<dbReference type="PROSITE" id="PS50013">
    <property type="entry name" value="CHROMO_2"/>
    <property type="match status" value="1"/>
</dbReference>
<dbReference type="GO" id="GO:0005634">
    <property type="term" value="C:nucleus"/>
    <property type="evidence" value="ECO:0007669"/>
    <property type="project" value="UniProtKB-SubCell"/>
</dbReference>
<feature type="non-terminal residue" evidence="5">
    <location>
        <position position="1"/>
    </location>
</feature>
<feature type="compositionally biased region" description="Basic residues" evidence="3">
    <location>
        <begin position="23"/>
        <end position="33"/>
    </location>
</feature>
<accession>A0A8J2KHR7</accession>
<dbReference type="InterPro" id="IPR000953">
    <property type="entry name" value="Chromo/chromo_shadow_dom"/>
</dbReference>
<proteinExistence type="predicted"/>
<keyword evidence="6" id="KW-1185">Reference proteome</keyword>
<feature type="region of interest" description="Disordered" evidence="3">
    <location>
        <begin position="1"/>
        <end position="216"/>
    </location>
</feature>
<dbReference type="CDD" id="cd00024">
    <property type="entry name" value="CD_CSD"/>
    <property type="match status" value="1"/>
</dbReference>
<protein>
    <recommendedName>
        <fullName evidence="4">Chromo domain-containing protein</fullName>
    </recommendedName>
</protein>
<evidence type="ECO:0000313" key="6">
    <source>
        <dbReference type="Proteomes" id="UP000708208"/>
    </source>
</evidence>
<reference evidence="5" key="1">
    <citation type="submission" date="2021-06" db="EMBL/GenBank/DDBJ databases">
        <authorList>
            <person name="Hodson N. C."/>
            <person name="Mongue J. A."/>
            <person name="Jaron S. K."/>
        </authorList>
    </citation>
    <scope>NUCLEOTIDE SEQUENCE</scope>
</reference>
<feature type="compositionally biased region" description="Low complexity" evidence="3">
    <location>
        <begin position="321"/>
        <end position="333"/>
    </location>
</feature>
<dbReference type="InterPro" id="IPR023780">
    <property type="entry name" value="Chromo_domain"/>
</dbReference>
<evidence type="ECO:0000256" key="3">
    <source>
        <dbReference type="SAM" id="MobiDB-lite"/>
    </source>
</evidence>
<dbReference type="AlphaFoldDB" id="A0A8J2KHR7"/>
<keyword evidence="2" id="KW-0539">Nucleus</keyword>
<feature type="compositionally biased region" description="Basic residues" evidence="3">
    <location>
        <begin position="65"/>
        <end position="74"/>
    </location>
</feature>
<sequence length="478" mass="53100">CSSSDLKPNCHPYSRSEMAKAKSGNKKVPPKKSKVVEPEESGSDVEVIQEIQRDEDGGSDTSNKRGSRGRKPRGGSKSAPARSSRRETKSKSYREEDPSDVSSVEEQAEEKAAKKKKAVKKVIELAFSKSEDTTEEEANDKDGEEEEEPLPEIDDGDDEVPEEKKPEKASSKAGTSNKRGRGRPIAKAPAPAKKSKKGETKGEEDEVVEEDADPDAEYEVEKILEVKFTKNKREFLVKWKGFSMTETTWEPEANLQHAKDLLDIFLSKVDKNDLSRTRRLSTIQSTKSSRGHSETRSSSSSSAPLTRTREGRVSKSRSRTPRIGSTTSSSTSSAPKLDKLSSVREDEESDEARSLTKLRTNGDLSLQKFMRESVERKLEQLKDKHKLSTGSTILDTKEVLSSTNVRPNRIPIRSKFGRMARTVLACGVAVSVGAAALVFTNPETLNWEQISPQLQQVLESVRTKYHEAYSQVQNHAPF</sequence>
<feature type="compositionally biased region" description="Acidic residues" evidence="3">
    <location>
        <begin position="202"/>
        <end position="216"/>
    </location>
</feature>
<feature type="compositionally biased region" description="Acidic residues" evidence="3">
    <location>
        <begin position="133"/>
        <end position="161"/>
    </location>
</feature>
<comment type="subcellular location">
    <subcellularLocation>
        <location evidence="1">Nucleus</location>
    </subcellularLocation>
</comment>
<dbReference type="InterPro" id="IPR051219">
    <property type="entry name" value="Heterochromatin_chromo-domain"/>
</dbReference>
<gene>
    <name evidence="5" type="ORF">AFUS01_LOCUS27744</name>
</gene>